<dbReference type="AlphaFoldDB" id="A0A917ZAY1"/>
<feature type="domain" description="ThuA-like" evidence="1">
    <location>
        <begin position="9"/>
        <end position="230"/>
    </location>
</feature>
<dbReference type="PANTHER" id="PTHR40469">
    <property type="entry name" value="SECRETED GLYCOSYL HYDROLASE"/>
    <property type="match status" value="1"/>
</dbReference>
<dbReference type="Gene3D" id="3.40.50.880">
    <property type="match status" value="1"/>
</dbReference>
<evidence type="ECO:0000313" key="3">
    <source>
        <dbReference type="Proteomes" id="UP000646523"/>
    </source>
</evidence>
<dbReference type="RefSeq" id="WP_189128060.1">
    <property type="nucleotide sequence ID" value="NZ_BMNH01000030.1"/>
</dbReference>
<keyword evidence="3" id="KW-1185">Reference proteome</keyword>
<dbReference type="InterPro" id="IPR029062">
    <property type="entry name" value="Class_I_gatase-like"/>
</dbReference>
<dbReference type="PANTHER" id="PTHR40469:SF2">
    <property type="entry name" value="GALACTOSE-BINDING DOMAIN-LIKE SUPERFAMILY PROTEIN"/>
    <property type="match status" value="1"/>
</dbReference>
<name>A0A917ZAY1_9ACTN</name>
<dbReference type="Pfam" id="PF06283">
    <property type="entry name" value="ThuA"/>
    <property type="match status" value="1"/>
</dbReference>
<proteinExistence type="predicted"/>
<dbReference type="InterPro" id="IPR029010">
    <property type="entry name" value="ThuA-like"/>
</dbReference>
<dbReference type="Proteomes" id="UP000646523">
    <property type="component" value="Unassembled WGS sequence"/>
</dbReference>
<sequence length="236" mass="25333">MPETTPRSALILSGGVAHDFPASSAALAGVLEEAGFAVGVTTDVEGACLGLADRDRRPALLVLNMLRWTMRVERYAHLRAEWSISLSDAAREALSGHVRDGGGLLAMHGASICFDDWPGWRDLLGGVWRWDRSSHPPLDGPVRVTVATGGHPIVDGIGDFDVVDEVYGFLDRAPDVRGLMSSPHGGADHPLLWAREVGSGRVVYDALGHDGRSYDAPEHRLIVRRAAEWAAGAPSY</sequence>
<gene>
    <name evidence="2" type="ORF">GCM10012289_65220</name>
</gene>
<protein>
    <recommendedName>
        <fullName evidence="1">ThuA-like domain-containing protein</fullName>
    </recommendedName>
</protein>
<dbReference type="EMBL" id="BMNH01000030">
    <property type="protein sequence ID" value="GGO79878.1"/>
    <property type="molecule type" value="Genomic_DNA"/>
</dbReference>
<dbReference type="SUPFAM" id="SSF52317">
    <property type="entry name" value="Class I glutamine amidotransferase-like"/>
    <property type="match status" value="1"/>
</dbReference>
<reference evidence="2" key="1">
    <citation type="journal article" date="2014" name="Int. J. Syst. Evol. Microbiol.">
        <title>Complete genome sequence of Corynebacterium casei LMG S-19264T (=DSM 44701T), isolated from a smear-ripened cheese.</title>
        <authorList>
            <consortium name="US DOE Joint Genome Institute (JGI-PGF)"/>
            <person name="Walter F."/>
            <person name="Albersmeier A."/>
            <person name="Kalinowski J."/>
            <person name="Ruckert C."/>
        </authorList>
    </citation>
    <scope>NUCLEOTIDE SEQUENCE</scope>
    <source>
        <strain evidence="2">CGMCC 4.7368</strain>
    </source>
</reference>
<evidence type="ECO:0000259" key="1">
    <source>
        <dbReference type="Pfam" id="PF06283"/>
    </source>
</evidence>
<comment type="caution">
    <text evidence="2">The sequence shown here is derived from an EMBL/GenBank/DDBJ whole genome shotgun (WGS) entry which is preliminary data.</text>
</comment>
<reference evidence="2" key="2">
    <citation type="submission" date="2020-09" db="EMBL/GenBank/DDBJ databases">
        <authorList>
            <person name="Sun Q."/>
            <person name="Zhou Y."/>
        </authorList>
    </citation>
    <scope>NUCLEOTIDE SEQUENCE</scope>
    <source>
        <strain evidence="2">CGMCC 4.7368</strain>
    </source>
</reference>
<evidence type="ECO:0000313" key="2">
    <source>
        <dbReference type="EMBL" id="GGO79878.1"/>
    </source>
</evidence>
<accession>A0A917ZAY1</accession>
<organism evidence="2 3">
    <name type="scientific">Nonomuraea cavernae</name>
    <dbReference type="NCBI Taxonomy" id="2045107"/>
    <lineage>
        <taxon>Bacteria</taxon>
        <taxon>Bacillati</taxon>
        <taxon>Actinomycetota</taxon>
        <taxon>Actinomycetes</taxon>
        <taxon>Streptosporangiales</taxon>
        <taxon>Streptosporangiaceae</taxon>
        <taxon>Nonomuraea</taxon>
    </lineage>
</organism>